<dbReference type="InterPro" id="IPR007197">
    <property type="entry name" value="rSAM"/>
</dbReference>
<comment type="cofactor">
    <cofactor evidence="1">
        <name>pyridoxal 5'-phosphate</name>
        <dbReference type="ChEBI" id="CHEBI:597326"/>
    </cofactor>
</comment>
<dbReference type="SUPFAM" id="SSF102114">
    <property type="entry name" value="Radical SAM enzymes"/>
    <property type="match status" value="1"/>
</dbReference>
<feature type="domain" description="Radical SAM core" evidence="11">
    <location>
        <begin position="90"/>
        <end position="303"/>
    </location>
</feature>
<evidence type="ECO:0000256" key="2">
    <source>
        <dbReference type="ARBA" id="ARBA00001966"/>
    </source>
</evidence>
<evidence type="ECO:0000256" key="6">
    <source>
        <dbReference type="ARBA" id="ARBA00022723"/>
    </source>
</evidence>
<dbReference type="Proteomes" id="UP001079430">
    <property type="component" value="Unassembled WGS sequence"/>
</dbReference>
<gene>
    <name evidence="12" type="ORF">O3W52_11665</name>
</gene>
<sequence length="350" mass="37740">MSAQRPIRTERELVDAGLVAPAAEEAVARVTLRYAVAISPTIADLIDRQDTGDPIARQFVPDIAELTQTPEERADPIGDGAHSPVSGIVHRYPDRVLLKAVHVCPVYCRFCFRREMVGPQGLGTIAPAELDAAIAYIAEHSEIWEVILTGGDPLVLSPRRLHEIMERLGAIDHVKIVRFHTRVPVVEPGRVDAELVQALKASGKTTYVALHANHPRELTPQARAASARLIDAGIVMVSQSVLLKGVNDDAAVLAELMRAFVETRIKPYYLHHPDLAPGTSHFRLTIEEGQALVAALRGRVSGLCQPTYILDIPGGHGKAVVGASTIAAEGGGCYTVTDFRGNEHAYPPSG</sequence>
<proteinExistence type="inferred from homology"/>
<evidence type="ECO:0000313" key="13">
    <source>
        <dbReference type="Proteomes" id="UP001079430"/>
    </source>
</evidence>
<keyword evidence="4" id="KW-0004">4Fe-4S</keyword>
<keyword evidence="8" id="KW-0408">Iron</keyword>
<keyword evidence="5" id="KW-0949">S-adenosyl-L-methionine</keyword>
<dbReference type="InterPro" id="IPR058240">
    <property type="entry name" value="rSAM_sf"/>
</dbReference>
<dbReference type="Pfam" id="PF04055">
    <property type="entry name" value="Radical_SAM"/>
    <property type="match status" value="1"/>
</dbReference>
<keyword evidence="6" id="KW-0479">Metal-binding</keyword>
<keyword evidence="13" id="KW-1185">Reference proteome</keyword>
<dbReference type="InterPro" id="IPR003739">
    <property type="entry name" value="Lys_aminomutase/Glu_NH3_mut"/>
</dbReference>
<dbReference type="Gene3D" id="3.20.20.70">
    <property type="entry name" value="Aldolase class I"/>
    <property type="match status" value="1"/>
</dbReference>
<dbReference type="CDD" id="cd01335">
    <property type="entry name" value="Radical_SAM"/>
    <property type="match status" value="1"/>
</dbReference>
<evidence type="ECO:0000259" key="11">
    <source>
        <dbReference type="PROSITE" id="PS51918"/>
    </source>
</evidence>
<evidence type="ECO:0000256" key="8">
    <source>
        <dbReference type="ARBA" id="ARBA00023004"/>
    </source>
</evidence>
<evidence type="ECO:0000256" key="1">
    <source>
        <dbReference type="ARBA" id="ARBA00001933"/>
    </source>
</evidence>
<evidence type="ECO:0000256" key="5">
    <source>
        <dbReference type="ARBA" id="ARBA00022691"/>
    </source>
</evidence>
<dbReference type="RefSeq" id="WP_269279329.1">
    <property type="nucleotide sequence ID" value="NZ_JAPVOI010000004.1"/>
</dbReference>
<dbReference type="PANTHER" id="PTHR30538:SF1">
    <property type="entry name" value="L-LYSINE 2,3-AMINOMUTASE"/>
    <property type="match status" value="1"/>
</dbReference>
<name>A0ABT4KH81_9HYPH</name>
<evidence type="ECO:0000256" key="3">
    <source>
        <dbReference type="ARBA" id="ARBA00008703"/>
    </source>
</evidence>
<comment type="caution">
    <text evidence="12">The sequence shown here is derived from an EMBL/GenBank/DDBJ whole genome shotgun (WGS) entry which is preliminary data.</text>
</comment>
<protein>
    <submittedName>
        <fullName evidence="12">Lysine-2,3-aminomutase-like protein</fullName>
    </submittedName>
</protein>
<evidence type="ECO:0000256" key="9">
    <source>
        <dbReference type="ARBA" id="ARBA00023014"/>
    </source>
</evidence>
<organism evidence="12 13">
    <name type="scientific">Sinorhizobium psoraleae</name>
    <dbReference type="NCBI Taxonomy" id="520838"/>
    <lineage>
        <taxon>Bacteria</taxon>
        <taxon>Pseudomonadati</taxon>
        <taxon>Pseudomonadota</taxon>
        <taxon>Alphaproteobacteria</taxon>
        <taxon>Hyphomicrobiales</taxon>
        <taxon>Rhizobiaceae</taxon>
        <taxon>Sinorhizobium/Ensifer group</taxon>
        <taxon>Sinorhizobium</taxon>
    </lineage>
</organism>
<dbReference type="SFLD" id="SFLDS00029">
    <property type="entry name" value="Radical_SAM"/>
    <property type="match status" value="1"/>
</dbReference>
<dbReference type="SFLD" id="SFLDG01070">
    <property type="entry name" value="PLP-dependent"/>
    <property type="match status" value="1"/>
</dbReference>
<keyword evidence="10" id="KW-0413">Isomerase</keyword>
<keyword evidence="7" id="KW-0663">Pyridoxal phosphate</keyword>
<dbReference type="InterPro" id="IPR013785">
    <property type="entry name" value="Aldolase_TIM"/>
</dbReference>
<evidence type="ECO:0000256" key="10">
    <source>
        <dbReference type="ARBA" id="ARBA00023235"/>
    </source>
</evidence>
<dbReference type="NCBIfam" id="TIGR00238">
    <property type="entry name" value="KamA family radical SAM protein"/>
    <property type="match status" value="1"/>
</dbReference>
<keyword evidence="9" id="KW-0411">Iron-sulfur</keyword>
<evidence type="ECO:0000313" key="12">
    <source>
        <dbReference type="EMBL" id="MCZ4090706.1"/>
    </source>
</evidence>
<evidence type="ECO:0000256" key="4">
    <source>
        <dbReference type="ARBA" id="ARBA00022485"/>
    </source>
</evidence>
<dbReference type="PROSITE" id="PS51918">
    <property type="entry name" value="RADICAL_SAM"/>
    <property type="match status" value="1"/>
</dbReference>
<reference evidence="12" key="1">
    <citation type="submission" date="2022-10" db="EMBL/GenBank/DDBJ databases">
        <title>Whole genome sequencing of three plant growth promoting bacteria isolated from Vachellia tortilis subsp. raddiana in Morocco.</title>
        <authorList>
            <person name="Hnini M."/>
            <person name="Zouagui R."/>
            <person name="Zouagui H."/>
            <person name="Chemao Elfihri M.-W."/>
            <person name="Ibrahimi A."/>
            <person name="Sbabou L."/>
            <person name="Aurag J."/>
        </authorList>
    </citation>
    <scope>NUCLEOTIDE SEQUENCE</scope>
    <source>
        <strain evidence="12">LMR678</strain>
    </source>
</reference>
<dbReference type="NCBIfam" id="TIGR03822">
    <property type="entry name" value="AblA_like_2"/>
    <property type="match status" value="1"/>
</dbReference>
<comment type="similarity">
    <text evidence="3">Belongs to the radical SAM superfamily. KamA family.</text>
</comment>
<dbReference type="InterPro" id="IPR022447">
    <property type="entry name" value="Lys_aminomutase-rel"/>
</dbReference>
<dbReference type="EMBL" id="JAPVOI010000004">
    <property type="protein sequence ID" value="MCZ4090706.1"/>
    <property type="molecule type" value="Genomic_DNA"/>
</dbReference>
<accession>A0ABT4KH81</accession>
<evidence type="ECO:0000256" key="7">
    <source>
        <dbReference type="ARBA" id="ARBA00022898"/>
    </source>
</evidence>
<dbReference type="PANTHER" id="PTHR30538">
    <property type="entry name" value="LYSINE 2,3-AMINOMUTASE-RELATED"/>
    <property type="match status" value="1"/>
</dbReference>
<comment type="cofactor">
    <cofactor evidence="2">
        <name>[4Fe-4S] cluster</name>
        <dbReference type="ChEBI" id="CHEBI:49883"/>
    </cofactor>
</comment>
<dbReference type="PIRSF" id="PIRSF004911">
    <property type="entry name" value="DUF160"/>
    <property type="match status" value="1"/>
</dbReference>